<feature type="domain" description="HAMP" evidence="9">
    <location>
        <begin position="436"/>
        <end position="488"/>
    </location>
</feature>
<dbReference type="SUPFAM" id="SSF58104">
    <property type="entry name" value="Methyl-accepting chemotaxis protein (MCP) signaling domain"/>
    <property type="match status" value="1"/>
</dbReference>
<dbReference type="InterPro" id="IPR004090">
    <property type="entry name" value="Chemotax_Me-accpt_rcpt"/>
</dbReference>
<keyword evidence="11" id="KW-1185">Reference proteome</keyword>
<feature type="transmembrane region" description="Helical" evidence="7">
    <location>
        <begin position="12"/>
        <end position="30"/>
    </location>
</feature>
<keyword evidence="4" id="KW-0807">Transducer</keyword>
<feature type="coiled-coil region" evidence="5">
    <location>
        <begin position="363"/>
        <end position="395"/>
    </location>
</feature>
<keyword evidence="7" id="KW-0472">Membrane</keyword>
<dbReference type="RefSeq" id="WP_092681354.1">
    <property type="nucleotide sequence ID" value="NZ_FNMZ01000003.1"/>
</dbReference>
<dbReference type="STRING" id="356660.SAMN05444336_103152"/>
<dbReference type="GO" id="GO:0005886">
    <property type="term" value="C:plasma membrane"/>
    <property type="evidence" value="ECO:0007669"/>
    <property type="project" value="TreeGrafter"/>
</dbReference>
<dbReference type="InterPro" id="IPR004089">
    <property type="entry name" value="MCPsignal_dom"/>
</dbReference>
<evidence type="ECO:0000256" key="7">
    <source>
        <dbReference type="SAM" id="Phobius"/>
    </source>
</evidence>
<evidence type="ECO:0000259" key="9">
    <source>
        <dbReference type="PROSITE" id="PS50885"/>
    </source>
</evidence>
<dbReference type="EMBL" id="FNMZ01000003">
    <property type="protein sequence ID" value="SDX05312.1"/>
    <property type="molecule type" value="Genomic_DNA"/>
</dbReference>
<dbReference type="Gene3D" id="1.10.287.950">
    <property type="entry name" value="Methyl-accepting chemotaxis protein"/>
    <property type="match status" value="1"/>
</dbReference>
<sequence length="750" mass="79183">MLARFSIFQRIVGGFGGALVVILGLAAFSYQSTSRLGHDFGEVRDATNDKAAIDLLSIDLYAMRQEGFRYFAAANPELLKPMAARRTAIVEHVAAAKEAVENDPALSGALDRFAAGSSRYVDLFEQLSAMDVERDAIRNEALDAAQAARDAFDLVRDTALERGENLAAAQAGRAIEEIIKSTRLLIVYADTGVEADHDAWFETLNEMQTDGKRAFDEAARSGLRPMAELAVAAMADLTRHVQPLADVIARRTTLFFEEIAPLGPELNETIEAVQNQVSARRAGILDAADKEVASATMVVILSGLVGAGLAVALSLVIGRSISSDVSQTTRDMQRLAGGDVGFDIHGVEHTHEVGKMARALGVFRDNQLALARTEKERVEAEAEAARKRAAMMKELQDNVGAVVDAAVAGDFARRVEARFDDAELAALASGVNRLLGSVQGGLDAARRAMSDVASGDLDTAMRGDFKGAFGELKRDVDATVTRLRGLVEDIRNGSANIVTVAAAMSDDAEHLSQSAESQAASLEETAATMEEISSTVRRNAENSKEAANLSRQASKSASSGSQVVGDTVEIIERIEASSSRIADITSVIDGIAFQTNLLALNAAVEAARAGEAGKGFAVVAAEVRQLAQRSADAASDIKRLIEDSGRQVSEGVDAAKRAGESLEEIVSAVTRLEQTIDDISAASMEQSAGIDEISSAVASLDQATQQNAQMAQDAARRTGEMTGTARGLQDRVDAFVGASDAGGARSARAA</sequence>
<dbReference type="InterPro" id="IPR051310">
    <property type="entry name" value="MCP_chemotaxis"/>
</dbReference>
<keyword evidence="7" id="KW-1133">Transmembrane helix</keyword>
<protein>
    <submittedName>
        <fullName evidence="10">Methyl-accepting chemotaxis protein</fullName>
    </submittedName>
</protein>
<dbReference type="FunFam" id="1.10.287.950:FF:000001">
    <property type="entry name" value="Methyl-accepting chemotaxis sensory transducer"/>
    <property type="match status" value="1"/>
</dbReference>
<evidence type="ECO:0000256" key="5">
    <source>
        <dbReference type="SAM" id="Coils"/>
    </source>
</evidence>
<dbReference type="AlphaFoldDB" id="A0A1H2YJ92"/>
<evidence type="ECO:0000256" key="4">
    <source>
        <dbReference type="PROSITE-ProRule" id="PRU00284"/>
    </source>
</evidence>
<organism evidence="10 11">
    <name type="scientific">Albimonas donghaensis</name>
    <dbReference type="NCBI Taxonomy" id="356660"/>
    <lineage>
        <taxon>Bacteria</taxon>
        <taxon>Pseudomonadati</taxon>
        <taxon>Pseudomonadota</taxon>
        <taxon>Alphaproteobacteria</taxon>
        <taxon>Rhodobacterales</taxon>
        <taxon>Paracoccaceae</taxon>
        <taxon>Albimonas</taxon>
    </lineage>
</organism>
<feature type="compositionally biased region" description="Low complexity" evidence="6">
    <location>
        <begin position="550"/>
        <end position="560"/>
    </location>
</feature>
<reference evidence="10 11" key="1">
    <citation type="submission" date="2016-10" db="EMBL/GenBank/DDBJ databases">
        <authorList>
            <person name="de Groot N.N."/>
        </authorList>
    </citation>
    <scope>NUCLEOTIDE SEQUENCE [LARGE SCALE GENOMIC DNA]</scope>
    <source>
        <strain evidence="10 11">DSM 17890</strain>
    </source>
</reference>
<dbReference type="SMART" id="SM00304">
    <property type="entry name" value="HAMP"/>
    <property type="match status" value="2"/>
</dbReference>
<dbReference type="InterPro" id="IPR003660">
    <property type="entry name" value="HAMP_dom"/>
</dbReference>
<dbReference type="SMART" id="SM00283">
    <property type="entry name" value="MA"/>
    <property type="match status" value="1"/>
</dbReference>
<dbReference type="SUPFAM" id="SSF158472">
    <property type="entry name" value="HAMP domain-like"/>
    <property type="match status" value="1"/>
</dbReference>
<dbReference type="GO" id="GO:0004888">
    <property type="term" value="F:transmembrane signaling receptor activity"/>
    <property type="evidence" value="ECO:0007669"/>
    <property type="project" value="InterPro"/>
</dbReference>
<keyword evidence="7" id="KW-0812">Transmembrane</keyword>
<dbReference type="Proteomes" id="UP000199118">
    <property type="component" value="Unassembled WGS sequence"/>
</dbReference>
<evidence type="ECO:0000313" key="10">
    <source>
        <dbReference type="EMBL" id="SDX05312.1"/>
    </source>
</evidence>
<proteinExistence type="inferred from homology"/>
<evidence type="ECO:0000256" key="3">
    <source>
        <dbReference type="ARBA" id="ARBA00029447"/>
    </source>
</evidence>
<dbReference type="SMART" id="SM01358">
    <property type="entry name" value="HBM"/>
    <property type="match status" value="1"/>
</dbReference>
<feature type="coiled-coil region" evidence="5">
    <location>
        <begin position="505"/>
        <end position="532"/>
    </location>
</feature>
<evidence type="ECO:0000256" key="1">
    <source>
        <dbReference type="ARBA" id="ARBA00004370"/>
    </source>
</evidence>
<keyword evidence="5" id="KW-0175">Coiled coil</keyword>
<feature type="domain" description="HAMP" evidence="9">
    <location>
        <begin position="319"/>
        <end position="372"/>
    </location>
</feature>
<dbReference type="PRINTS" id="PR00260">
    <property type="entry name" value="CHEMTRNSDUCR"/>
</dbReference>
<dbReference type="PROSITE" id="PS50885">
    <property type="entry name" value="HAMP"/>
    <property type="match status" value="2"/>
</dbReference>
<dbReference type="PANTHER" id="PTHR43531">
    <property type="entry name" value="PROTEIN ICFG"/>
    <property type="match status" value="1"/>
</dbReference>
<dbReference type="PROSITE" id="PS50111">
    <property type="entry name" value="CHEMOTAXIS_TRANSDUC_2"/>
    <property type="match status" value="1"/>
</dbReference>
<comment type="similarity">
    <text evidence="3">Belongs to the methyl-accepting chemotaxis (MCP) protein family.</text>
</comment>
<accession>A0A1H2YJ92</accession>
<dbReference type="PANTHER" id="PTHR43531:SF14">
    <property type="entry name" value="METHYL-ACCEPTING CHEMOTAXIS PROTEIN I-RELATED"/>
    <property type="match status" value="1"/>
</dbReference>
<dbReference type="CDD" id="cd11386">
    <property type="entry name" value="MCP_signal"/>
    <property type="match status" value="1"/>
</dbReference>
<name>A0A1H2YJ92_9RHOB</name>
<evidence type="ECO:0000259" key="8">
    <source>
        <dbReference type="PROSITE" id="PS50111"/>
    </source>
</evidence>
<feature type="region of interest" description="Disordered" evidence="6">
    <location>
        <begin position="535"/>
        <end position="560"/>
    </location>
</feature>
<dbReference type="Pfam" id="PF00015">
    <property type="entry name" value="MCPsignal"/>
    <property type="match status" value="1"/>
</dbReference>
<evidence type="ECO:0000313" key="11">
    <source>
        <dbReference type="Proteomes" id="UP000199118"/>
    </source>
</evidence>
<dbReference type="Pfam" id="PF18947">
    <property type="entry name" value="HAMP_2"/>
    <property type="match status" value="1"/>
</dbReference>
<dbReference type="GO" id="GO:0007165">
    <property type="term" value="P:signal transduction"/>
    <property type="evidence" value="ECO:0007669"/>
    <property type="project" value="UniProtKB-KW"/>
</dbReference>
<comment type="subcellular location">
    <subcellularLocation>
        <location evidence="1">Membrane</location>
    </subcellularLocation>
</comment>
<evidence type="ECO:0000256" key="6">
    <source>
        <dbReference type="SAM" id="MobiDB-lite"/>
    </source>
</evidence>
<gene>
    <name evidence="10" type="ORF">SAMN05444336_103152</name>
</gene>
<dbReference type="GO" id="GO:0006935">
    <property type="term" value="P:chemotaxis"/>
    <property type="evidence" value="ECO:0007669"/>
    <property type="project" value="InterPro"/>
</dbReference>
<feature type="domain" description="Methyl-accepting transducer" evidence="8">
    <location>
        <begin position="493"/>
        <end position="722"/>
    </location>
</feature>
<dbReference type="Gene3D" id="6.10.340.10">
    <property type="match status" value="1"/>
</dbReference>
<evidence type="ECO:0000256" key="2">
    <source>
        <dbReference type="ARBA" id="ARBA00022481"/>
    </source>
</evidence>
<dbReference type="InterPro" id="IPR032255">
    <property type="entry name" value="HBM"/>
</dbReference>
<dbReference type="OrthoDB" id="369026at2"/>
<keyword evidence="2" id="KW-0488">Methylation</keyword>